<feature type="region of interest" description="Disordered" evidence="1">
    <location>
        <begin position="1"/>
        <end position="31"/>
    </location>
</feature>
<keyword evidence="3" id="KW-1185">Reference proteome</keyword>
<feature type="compositionally biased region" description="Acidic residues" evidence="1">
    <location>
        <begin position="14"/>
        <end position="23"/>
    </location>
</feature>
<comment type="caution">
    <text evidence="2">The sequence shown here is derived from an EMBL/GenBank/DDBJ whole genome shotgun (WGS) entry which is preliminary data.</text>
</comment>
<evidence type="ECO:0000256" key="1">
    <source>
        <dbReference type="SAM" id="MobiDB-lite"/>
    </source>
</evidence>
<dbReference type="AlphaFoldDB" id="A0A2T0LBG4"/>
<sequence length="236" mass="27929">MTPEKSVVDKILEEMENMSEPSEEEKQQVKKEAEQYLKERYGEEFYVDNLKYIWPTDRWSMRGHLKNEEGWDFWVSKARGQFKDAYFTHRISRDAEEEFKPIIAEALDSLINWQTSVVAEDEVEDQYAKSIPSYQELRKETQKYRQIIRIALATSLTEKNQDQEFEKVYRLVSYLNQNNVRAAVDVLYYDPAIKDKGIQKIDFTNSGEYQEYLTGLLEINDVSKVKTAKDIGKYLK</sequence>
<accession>A0A2T0LBG4</accession>
<feature type="compositionally biased region" description="Basic and acidic residues" evidence="1">
    <location>
        <begin position="1"/>
        <end position="13"/>
    </location>
</feature>
<reference evidence="2 3" key="1">
    <citation type="submission" date="2018-03" db="EMBL/GenBank/DDBJ databases">
        <title>Genomic Encyclopedia of Archaeal and Bacterial Type Strains, Phase II (KMG-II): from individual species to whole genera.</title>
        <authorList>
            <person name="Goeker M."/>
        </authorList>
    </citation>
    <scope>NUCLEOTIDE SEQUENCE [LARGE SCALE GENOMIC DNA]</scope>
    <source>
        <strain evidence="2 3">DSM 44946</strain>
    </source>
</reference>
<name>A0A2T0LBG4_9BACL</name>
<evidence type="ECO:0000313" key="3">
    <source>
        <dbReference type="Proteomes" id="UP000237797"/>
    </source>
</evidence>
<protein>
    <submittedName>
        <fullName evidence="2">Uncharacterized protein</fullName>
    </submittedName>
</protein>
<evidence type="ECO:0000313" key="2">
    <source>
        <dbReference type="EMBL" id="PRX39221.1"/>
    </source>
</evidence>
<proteinExistence type="predicted"/>
<organism evidence="2 3">
    <name type="scientific">Planifilum fimeticola</name>
    <dbReference type="NCBI Taxonomy" id="201975"/>
    <lineage>
        <taxon>Bacteria</taxon>
        <taxon>Bacillati</taxon>
        <taxon>Bacillota</taxon>
        <taxon>Bacilli</taxon>
        <taxon>Bacillales</taxon>
        <taxon>Thermoactinomycetaceae</taxon>
        <taxon>Planifilum</taxon>
    </lineage>
</organism>
<dbReference type="Proteomes" id="UP000237797">
    <property type="component" value="Unassembled WGS sequence"/>
</dbReference>
<gene>
    <name evidence="2" type="ORF">CLV97_1273</name>
</gene>
<dbReference type="EMBL" id="PVNE01000027">
    <property type="protein sequence ID" value="PRX39221.1"/>
    <property type="molecule type" value="Genomic_DNA"/>
</dbReference>